<sequence>MDDRGRVRRVEGLYRGAVWESWRRVARVGCVGLVPIRLLLLLLLLASVLIEATAPFDSRPGPGSPSIRTTGVIDGEGGNKADPSANPVDK</sequence>
<keyword evidence="2" id="KW-1133">Transmembrane helix</keyword>
<keyword evidence="2" id="KW-0472">Membrane</keyword>
<dbReference type="AlphaFoldDB" id="A0A197JK96"/>
<dbReference type="EMBL" id="KV442076">
    <property type="protein sequence ID" value="OAQ25637.1"/>
    <property type="molecule type" value="Genomic_DNA"/>
</dbReference>
<evidence type="ECO:0000313" key="3">
    <source>
        <dbReference type="EMBL" id="OAQ25637.1"/>
    </source>
</evidence>
<gene>
    <name evidence="3" type="ORF">K457DRAFT_747460</name>
</gene>
<feature type="region of interest" description="Disordered" evidence="1">
    <location>
        <begin position="54"/>
        <end position="90"/>
    </location>
</feature>
<evidence type="ECO:0000256" key="1">
    <source>
        <dbReference type="SAM" id="MobiDB-lite"/>
    </source>
</evidence>
<feature type="transmembrane region" description="Helical" evidence="2">
    <location>
        <begin position="25"/>
        <end position="50"/>
    </location>
</feature>
<dbReference type="Proteomes" id="UP000078512">
    <property type="component" value="Unassembled WGS sequence"/>
</dbReference>
<keyword evidence="2" id="KW-0812">Transmembrane</keyword>
<reference evidence="3 4" key="1">
    <citation type="submission" date="2016-05" db="EMBL/GenBank/DDBJ databases">
        <title>Genome sequencing reveals origins of a unique bacterial endosymbiosis in the earliest lineages of terrestrial Fungi.</title>
        <authorList>
            <consortium name="DOE Joint Genome Institute"/>
            <person name="Uehling J."/>
            <person name="Gryganskyi A."/>
            <person name="Hameed K."/>
            <person name="Tschaplinski T."/>
            <person name="Misztal P."/>
            <person name="Wu S."/>
            <person name="Desiro A."/>
            <person name="Vande Pol N."/>
            <person name="Du Z.-Y."/>
            <person name="Zienkiewicz A."/>
            <person name="Zienkiewicz K."/>
            <person name="Morin E."/>
            <person name="Tisserant E."/>
            <person name="Splivallo R."/>
            <person name="Hainaut M."/>
            <person name="Henrissat B."/>
            <person name="Ohm R."/>
            <person name="Kuo A."/>
            <person name="Yan J."/>
            <person name="Lipzen A."/>
            <person name="Nolan M."/>
            <person name="Labutti K."/>
            <person name="Barry K."/>
            <person name="Goldstein A."/>
            <person name="Labbe J."/>
            <person name="Schadt C."/>
            <person name="Tuskan G."/>
            <person name="Grigoriev I."/>
            <person name="Martin F."/>
            <person name="Vilgalys R."/>
            <person name="Bonito G."/>
        </authorList>
    </citation>
    <scope>NUCLEOTIDE SEQUENCE [LARGE SCALE GENOMIC DNA]</scope>
    <source>
        <strain evidence="3 4">AG-77</strain>
    </source>
</reference>
<evidence type="ECO:0000256" key="2">
    <source>
        <dbReference type="SAM" id="Phobius"/>
    </source>
</evidence>
<organism evidence="3 4">
    <name type="scientific">Linnemannia elongata AG-77</name>
    <dbReference type="NCBI Taxonomy" id="1314771"/>
    <lineage>
        <taxon>Eukaryota</taxon>
        <taxon>Fungi</taxon>
        <taxon>Fungi incertae sedis</taxon>
        <taxon>Mucoromycota</taxon>
        <taxon>Mortierellomycotina</taxon>
        <taxon>Mortierellomycetes</taxon>
        <taxon>Mortierellales</taxon>
        <taxon>Mortierellaceae</taxon>
        <taxon>Linnemannia</taxon>
    </lineage>
</organism>
<protein>
    <submittedName>
        <fullName evidence="3">Uncharacterized protein</fullName>
    </submittedName>
</protein>
<accession>A0A197JK96</accession>
<name>A0A197JK96_9FUNG</name>
<proteinExistence type="predicted"/>
<evidence type="ECO:0000313" key="4">
    <source>
        <dbReference type="Proteomes" id="UP000078512"/>
    </source>
</evidence>
<keyword evidence="4" id="KW-1185">Reference proteome</keyword>